<dbReference type="EMBL" id="BDDM01000017">
    <property type="protein sequence ID" value="GAT77867.1"/>
    <property type="molecule type" value="Genomic_DNA"/>
</dbReference>
<dbReference type="Proteomes" id="UP000092731">
    <property type="component" value="Unassembled WGS sequence"/>
</dbReference>
<gene>
    <name evidence="2" type="primary">dksA</name>
    <name evidence="2" type="ORF">EHRUM3_00660</name>
</gene>
<dbReference type="AlphaFoldDB" id="A0A161LXS4"/>
<accession>A0A161LXS4</accession>
<reference evidence="3" key="1">
    <citation type="submission" date="2016-05" db="EMBL/GenBank/DDBJ databases">
        <title>Draft genome sequences of four strains of Ehrlichia ruminantium, a tick-borne pathogen of ruminants, isolated from Zimbabwe, The Gambia and Ghana.</title>
        <authorList>
            <person name="Nakao R."/>
            <person name="Jongejan F."/>
            <person name="Sugimoto C."/>
        </authorList>
    </citation>
    <scope>NUCLEOTIDE SEQUENCE [LARGE SCALE GENOMIC DNA]</scope>
    <source>
        <strain evidence="3">Pokoase 417</strain>
    </source>
</reference>
<evidence type="ECO:0000313" key="3">
    <source>
        <dbReference type="Proteomes" id="UP000092731"/>
    </source>
</evidence>
<name>A0A161LXS4_EHRRU</name>
<evidence type="ECO:0000256" key="1">
    <source>
        <dbReference type="SAM" id="MobiDB-lite"/>
    </source>
</evidence>
<feature type="compositionally biased region" description="Basic and acidic residues" evidence="1">
    <location>
        <begin position="1"/>
        <end position="11"/>
    </location>
</feature>
<protein>
    <submittedName>
        <fullName evidence="2">DNAK suppressor protein</fullName>
    </submittedName>
</protein>
<evidence type="ECO:0000313" key="2">
    <source>
        <dbReference type="EMBL" id="GAT77867.1"/>
    </source>
</evidence>
<comment type="caution">
    <text evidence="2">The sequence shown here is derived from an EMBL/GenBank/DDBJ whole genome shotgun (WGS) entry which is preliminary data.</text>
</comment>
<proteinExistence type="predicted"/>
<feature type="non-terminal residue" evidence="2">
    <location>
        <position position="1"/>
    </location>
</feature>
<feature type="region of interest" description="Disordered" evidence="1">
    <location>
        <begin position="1"/>
        <end position="30"/>
    </location>
</feature>
<sequence length="30" mass="3766">CIEEQERREKQQQLYNDTELEDNHNFLNDN</sequence>
<organism evidence="2 3">
    <name type="scientific">Ehrlichia ruminantium</name>
    <name type="common">heartwater rickettsia</name>
    <name type="synonym">Cowdria ruminantium</name>
    <dbReference type="NCBI Taxonomy" id="779"/>
    <lineage>
        <taxon>Bacteria</taxon>
        <taxon>Pseudomonadati</taxon>
        <taxon>Pseudomonadota</taxon>
        <taxon>Alphaproteobacteria</taxon>
        <taxon>Rickettsiales</taxon>
        <taxon>Anaplasmataceae</taxon>
        <taxon>Ehrlichia</taxon>
    </lineage>
</organism>